<sequence>MARHFTSFLKSAASVLGNTTNTHHNRQEQPSPLSSSGGGSLAIVNTQSSYNPLHTTSSTYTNPSENLPPAPSMPVVDEVPDVEVYAPSLFGGMGITNYRGVDTGPVAVPVAVPGMGSLVRQQGMVLSQGLVVGRQRAFTIPRKPLPAKEAGERGDFGRGYEVYGTRGRALVRQGMDLDDGESVDLDHRGQMEGEQGFEEVGSGQGEFLEQEQVETTEERAARLERERTERAARDLNHENPLRSHPVHPTTIVTGTAPNTSSIYSENSNSLHSREFRRSYTAPINGFNFAAMGGVGVGPLGDITGINSMGTIERGSAAQRYNSSNAAAGSRSGSFLRRASISWKAMGFGRSSSGGVSAAGVAESGVAVVSGPVGVVATVTERPATVYSETEDMMHEMMTAETERRRSHRQSLILPKFDWEDEFLGGESTS</sequence>
<protein>
    <submittedName>
        <fullName evidence="2">Uncharacterized protein</fullName>
    </submittedName>
</protein>
<gene>
    <name evidence="2" type="ORF">DID88_008035</name>
</gene>
<feature type="region of interest" description="Disordered" evidence="1">
    <location>
        <begin position="238"/>
        <end position="267"/>
    </location>
</feature>
<dbReference type="Proteomes" id="UP000249056">
    <property type="component" value="Unassembled WGS sequence"/>
</dbReference>
<reference evidence="2 3" key="1">
    <citation type="submission" date="2018-06" db="EMBL/GenBank/DDBJ databases">
        <title>Genome Sequence of the Brown Rot Fungal Pathogen Monilinia fructigena.</title>
        <authorList>
            <person name="Landi L."/>
            <person name="De Miccolis Angelini R.M."/>
            <person name="Pollastro S."/>
            <person name="Abate D."/>
            <person name="Faretra F."/>
            <person name="Romanazzi G."/>
        </authorList>
    </citation>
    <scope>NUCLEOTIDE SEQUENCE [LARGE SCALE GENOMIC DNA]</scope>
    <source>
        <strain evidence="2 3">Mfrg269</strain>
    </source>
</reference>
<comment type="caution">
    <text evidence="2">The sequence shown here is derived from an EMBL/GenBank/DDBJ whole genome shotgun (WGS) entry which is preliminary data.</text>
</comment>
<organism evidence="2 3">
    <name type="scientific">Monilinia fructigena</name>
    <dbReference type="NCBI Taxonomy" id="38457"/>
    <lineage>
        <taxon>Eukaryota</taxon>
        <taxon>Fungi</taxon>
        <taxon>Dikarya</taxon>
        <taxon>Ascomycota</taxon>
        <taxon>Pezizomycotina</taxon>
        <taxon>Leotiomycetes</taxon>
        <taxon>Helotiales</taxon>
        <taxon>Sclerotiniaceae</taxon>
        <taxon>Monilinia</taxon>
    </lineage>
</organism>
<feature type="region of interest" description="Disordered" evidence="1">
    <location>
        <begin position="194"/>
        <end position="216"/>
    </location>
</feature>
<feature type="compositionally biased region" description="Polar residues" evidence="1">
    <location>
        <begin position="250"/>
        <end position="267"/>
    </location>
</feature>
<dbReference type="AlphaFoldDB" id="A0A395J4J8"/>
<dbReference type="OrthoDB" id="3559802at2759"/>
<evidence type="ECO:0000313" key="3">
    <source>
        <dbReference type="Proteomes" id="UP000249056"/>
    </source>
</evidence>
<accession>A0A395J4J8</accession>
<evidence type="ECO:0000256" key="1">
    <source>
        <dbReference type="SAM" id="MobiDB-lite"/>
    </source>
</evidence>
<keyword evidence="3" id="KW-1185">Reference proteome</keyword>
<feature type="compositionally biased region" description="Polar residues" evidence="1">
    <location>
        <begin position="43"/>
        <end position="65"/>
    </location>
</feature>
<evidence type="ECO:0000313" key="2">
    <source>
        <dbReference type="EMBL" id="RAL67271.1"/>
    </source>
</evidence>
<feature type="region of interest" description="Disordered" evidence="1">
    <location>
        <begin position="20"/>
        <end position="75"/>
    </location>
</feature>
<name>A0A395J4J8_9HELO</name>
<dbReference type="EMBL" id="QKRW01000004">
    <property type="protein sequence ID" value="RAL67271.1"/>
    <property type="molecule type" value="Genomic_DNA"/>
</dbReference>
<proteinExistence type="predicted"/>